<evidence type="ECO:0000256" key="5">
    <source>
        <dbReference type="ARBA" id="ARBA00022679"/>
    </source>
</evidence>
<dbReference type="InterPro" id="IPR029460">
    <property type="entry name" value="DNAPol_HHH"/>
</dbReference>
<dbReference type="CDD" id="cd04485">
    <property type="entry name" value="DnaE_OBF"/>
    <property type="match status" value="1"/>
</dbReference>
<keyword evidence="4" id="KW-0963">Cytoplasm</keyword>
<proteinExistence type="predicted"/>
<dbReference type="Pfam" id="PF14579">
    <property type="entry name" value="HHH_6"/>
    <property type="match status" value="1"/>
</dbReference>
<evidence type="ECO:0000256" key="7">
    <source>
        <dbReference type="ARBA" id="ARBA00022705"/>
    </source>
</evidence>
<dbReference type="InterPro" id="IPR004365">
    <property type="entry name" value="NA-bd_OB_tRNA"/>
</dbReference>
<dbReference type="InterPro" id="IPR049821">
    <property type="entry name" value="PolIIIA_DnaE1_PHP"/>
</dbReference>
<dbReference type="EC" id="2.7.7.7" evidence="2"/>
<evidence type="ECO:0000313" key="11">
    <source>
        <dbReference type="EMBL" id="SBS28663.1"/>
    </source>
</evidence>
<evidence type="ECO:0000256" key="4">
    <source>
        <dbReference type="ARBA" id="ARBA00022490"/>
    </source>
</evidence>
<dbReference type="RefSeq" id="WP_067013827.1">
    <property type="nucleotide sequence ID" value="NZ_FLOB01000002.1"/>
</dbReference>
<dbReference type="InterPro" id="IPR012340">
    <property type="entry name" value="NA-bd_OB-fold"/>
</dbReference>
<evidence type="ECO:0000256" key="8">
    <source>
        <dbReference type="ARBA" id="ARBA00022932"/>
    </source>
</evidence>
<dbReference type="Proteomes" id="UP000092544">
    <property type="component" value="Unassembled WGS sequence"/>
</dbReference>
<evidence type="ECO:0000256" key="3">
    <source>
        <dbReference type="ARBA" id="ARBA00019114"/>
    </source>
</evidence>
<dbReference type="InterPro" id="IPR011708">
    <property type="entry name" value="DNA_pol3_alpha_NTPase_dom"/>
</dbReference>
<dbReference type="Pfam" id="PF20914">
    <property type="entry name" value="DNA_pol_IIIA_C"/>
    <property type="match status" value="1"/>
</dbReference>
<dbReference type="GO" id="GO:0003676">
    <property type="term" value="F:nucleic acid binding"/>
    <property type="evidence" value="ECO:0007669"/>
    <property type="project" value="InterPro"/>
</dbReference>
<feature type="domain" description="Polymerase/histidinol phosphatase N-terminal" evidence="10">
    <location>
        <begin position="6"/>
        <end position="73"/>
    </location>
</feature>
<dbReference type="Pfam" id="PF17657">
    <property type="entry name" value="DNA_pol3_finger"/>
    <property type="match status" value="1"/>
</dbReference>
<dbReference type="InterPro" id="IPR016195">
    <property type="entry name" value="Pol/histidinol_Pase-like"/>
</dbReference>
<gene>
    <name evidence="11" type="primary">dnaE</name>
    <name evidence="11" type="ORF">MSP8886_01266</name>
</gene>
<accession>A0A1A8TAD2</accession>
<keyword evidence="5 11" id="KW-0808">Transferase</keyword>
<dbReference type="STRING" id="1792290.MSP8886_01266"/>
<sequence>MSTSFIHLRVHTEFSLVDGLVKIKGLLGTTEAQAMPAVAITDENNLCGFVRFYKGAMDKGIKPICGADIVLEADGVVEERSRLTLLAMSNKGYKNVIKVISKGYQIGQVEGRPIIKREWVEENSEDVIALSGAMFGDIGLLLLKEHTEEAKERLAYWMSVFPDRFYVELQRTSRPGEERFIHAVVPLVNELGCPVVATNDVRFLKREDFEAHEARVCIHDGVTLDDPRRKRLYSEEQYFKTAQEMQGLFEDIPEALENTVEIAKRCNVDVLLGKYFLPDFPVPDGMTMEDFFKKLSYDGLQERFDFLLNKYGERIEKRRQEYWDRLDFELNIINQMGFPGYFLIVMDFIQWAKDNDIPVGPGRGSGAGSLVAYALKITDLDPLEYDLLFERFLNPERVSMPDFDIDFCMDNRDRVIDYVSRKYGRDAVSQIITFGAMAAKAVVRDVARVQGKPYSLGDKLSKLIPFEIGMTLKKALEEEPALPEFLAGDEDAAEVMEMAFSLEGVVRNFGKHAGGVVIAPTKLTDFSPLYCEEDGSGLVTQYDKNDVEEAGLVKFDFLGLKTLTVVDWAVKNINTIHEVAGKPPLDIALIDLEDKSVYDLLQRAETTAVFQLESRGMKELIKKLLPSRFEDIIALVALFRPGPLGSGMVDDFINRKHGRAELAFPHPDYQHEDLIPVLEPTYGIILYQEQVMQIAQVLAKFSLGGADLLRRAMGKKKPEVMAEQRQIFMEGALKNNIDKDLSGNIFDLMEKFAGYGFNKSHSAAYALVSYQTAWLKKHYPAPFMAAVLSADMQNTDKIVIFVEECRSMNLPLELPSVNASMYKFTVTPEGVIVYGLGAIKGVGEGPIEAIVEARKDGPFKHIFDFCQRVGRKVNKRVMEALVRSGAFDRIGPNRATLFASIDEALKRADQAAKDNDAGMMDLFGITVEETTENAYDEIGIRHEWPGRQRLDGEKDTLGLYVTGHPIDEYEKEIRRFARARIVDLQPKRGDTQVMAGLIVDLRITKSKKGGNIAFVTLDDRSARIEVTVFPDNFETFKNVIVKDEVVVVEGEITVDEFRGGQKVIARNVLDIAQARVRYVEALRITWTAQSVTQTAIQNLAKYMEPFRGDGCDVVIGFDTDKACGDIRLGSNWKIRPDDELIHELQKQYGKQNVQLVYT</sequence>
<dbReference type="SMART" id="SM00481">
    <property type="entry name" value="POLIIIAc"/>
    <property type="match status" value="1"/>
</dbReference>
<keyword evidence="12" id="KW-1185">Reference proteome</keyword>
<dbReference type="InterPro" id="IPR040982">
    <property type="entry name" value="DNA_pol3_finger"/>
</dbReference>
<dbReference type="InterPro" id="IPR004013">
    <property type="entry name" value="PHP_dom"/>
</dbReference>
<dbReference type="GO" id="GO:0005737">
    <property type="term" value="C:cytoplasm"/>
    <property type="evidence" value="ECO:0007669"/>
    <property type="project" value="UniProtKB-SubCell"/>
</dbReference>
<dbReference type="InterPro" id="IPR048472">
    <property type="entry name" value="DNA_pol_IIIA_C"/>
</dbReference>
<dbReference type="GO" id="GO:0003887">
    <property type="term" value="F:DNA-directed DNA polymerase activity"/>
    <property type="evidence" value="ECO:0007669"/>
    <property type="project" value="UniProtKB-KW"/>
</dbReference>
<dbReference type="NCBIfam" id="TIGR00594">
    <property type="entry name" value="polc"/>
    <property type="match status" value="1"/>
</dbReference>
<dbReference type="FunFam" id="1.10.150.870:FF:000001">
    <property type="entry name" value="DNA polymerase III subunit alpha"/>
    <property type="match status" value="1"/>
</dbReference>
<keyword evidence="7" id="KW-0235">DNA replication</keyword>
<dbReference type="FunFam" id="1.10.10.1600:FF:000001">
    <property type="entry name" value="DNA polymerase III subunit alpha"/>
    <property type="match status" value="1"/>
</dbReference>
<evidence type="ECO:0000259" key="10">
    <source>
        <dbReference type="SMART" id="SM00481"/>
    </source>
</evidence>
<evidence type="ECO:0000256" key="1">
    <source>
        <dbReference type="ARBA" id="ARBA00004496"/>
    </source>
</evidence>
<keyword evidence="6 11" id="KW-0548">Nucleotidyltransferase</keyword>
<dbReference type="OrthoDB" id="9803237at2"/>
<dbReference type="Gene3D" id="1.10.150.870">
    <property type="match status" value="1"/>
</dbReference>
<dbReference type="SUPFAM" id="SSF89550">
    <property type="entry name" value="PHP domain-like"/>
    <property type="match status" value="1"/>
</dbReference>
<protein>
    <recommendedName>
        <fullName evidence="3">DNA polymerase III subunit alpha</fullName>
        <ecNumber evidence="2">2.7.7.7</ecNumber>
    </recommendedName>
</protein>
<name>A0A1A8TAD2_9GAMM</name>
<dbReference type="Gene3D" id="2.40.50.140">
    <property type="entry name" value="Nucleic acid-binding proteins"/>
    <property type="match status" value="1"/>
</dbReference>
<dbReference type="Pfam" id="PF07733">
    <property type="entry name" value="DNA_pol3_alpha"/>
    <property type="match status" value="1"/>
</dbReference>
<dbReference type="Pfam" id="PF01336">
    <property type="entry name" value="tRNA_anti-codon"/>
    <property type="match status" value="1"/>
</dbReference>
<comment type="catalytic activity">
    <reaction evidence="9">
        <text>DNA(n) + a 2'-deoxyribonucleoside 5'-triphosphate = DNA(n+1) + diphosphate</text>
        <dbReference type="Rhea" id="RHEA:22508"/>
        <dbReference type="Rhea" id="RHEA-COMP:17339"/>
        <dbReference type="Rhea" id="RHEA-COMP:17340"/>
        <dbReference type="ChEBI" id="CHEBI:33019"/>
        <dbReference type="ChEBI" id="CHEBI:61560"/>
        <dbReference type="ChEBI" id="CHEBI:173112"/>
        <dbReference type="EC" id="2.7.7.7"/>
    </reaction>
</comment>
<dbReference type="NCBIfam" id="NF004226">
    <property type="entry name" value="PRK05673.1"/>
    <property type="match status" value="1"/>
</dbReference>
<dbReference type="InterPro" id="IPR004805">
    <property type="entry name" value="DnaE2/DnaE/PolC"/>
</dbReference>
<evidence type="ECO:0000313" key="12">
    <source>
        <dbReference type="Proteomes" id="UP000092544"/>
    </source>
</evidence>
<dbReference type="InterPro" id="IPR041931">
    <property type="entry name" value="DNA_pol3_alpha_thumb_dom"/>
</dbReference>
<evidence type="ECO:0000256" key="2">
    <source>
        <dbReference type="ARBA" id="ARBA00012417"/>
    </source>
</evidence>
<dbReference type="GO" id="GO:0008408">
    <property type="term" value="F:3'-5' exonuclease activity"/>
    <property type="evidence" value="ECO:0007669"/>
    <property type="project" value="InterPro"/>
</dbReference>
<evidence type="ECO:0000256" key="6">
    <source>
        <dbReference type="ARBA" id="ARBA00022695"/>
    </source>
</evidence>
<dbReference type="Pfam" id="PF02811">
    <property type="entry name" value="PHP"/>
    <property type="match status" value="1"/>
</dbReference>
<dbReference type="Gene3D" id="3.20.20.140">
    <property type="entry name" value="Metal-dependent hydrolases"/>
    <property type="match status" value="1"/>
</dbReference>
<dbReference type="EMBL" id="FLOB01000002">
    <property type="protein sequence ID" value="SBS28663.1"/>
    <property type="molecule type" value="Genomic_DNA"/>
</dbReference>
<dbReference type="PANTHER" id="PTHR32294:SF0">
    <property type="entry name" value="DNA POLYMERASE III SUBUNIT ALPHA"/>
    <property type="match status" value="1"/>
</dbReference>
<organism evidence="11 12">
    <name type="scientific">Marinomonas spartinae</name>
    <dbReference type="NCBI Taxonomy" id="1792290"/>
    <lineage>
        <taxon>Bacteria</taxon>
        <taxon>Pseudomonadati</taxon>
        <taxon>Pseudomonadota</taxon>
        <taxon>Gammaproteobacteria</taxon>
        <taxon>Oceanospirillales</taxon>
        <taxon>Oceanospirillaceae</taxon>
        <taxon>Marinomonas</taxon>
    </lineage>
</organism>
<evidence type="ECO:0000256" key="9">
    <source>
        <dbReference type="ARBA" id="ARBA00049244"/>
    </source>
</evidence>
<dbReference type="CDD" id="cd07433">
    <property type="entry name" value="PHP_PolIIIA_DnaE1"/>
    <property type="match status" value="1"/>
</dbReference>
<dbReference type="SUPFAM" id="SSF160975">
    <property type="entry name" value="AF1531-like"/>
    <property type="match status" value="1"/>
</dbReference>
<comment type="subcellular location">
    <subcellularLocation>
        <location evidence="1">Cytoplasm</location>
    </subcellularLocation>
</comment>
<dbReference type="PANTHER" id="PTHR32294">
    <property type="entry name" value="DNA POLYMERASE III SUBUNIT ALPHA"/>
    <property type="match status" value="1"/>
</dbReference>
<reference evidence="11 12" key="1">
    <citation type="submission" date="2016-06" db="EMBL/GenBank/DDBJ databases">
        <authorList>
            <person name="Kjaerup R.B."/>
            <person name="Dalgaard T.S."/>
            <person name="Juul-Madsen H.R."/>
        </authorList>
    </citation>
    <scope>NUCLEOTIDE SEQUENCE [LARGE SCALE GENOMIC DNA]</scope>
    <source>
        <strain evidence="11 12">CECT 8886</strain>
    </source>
</reference>
<dbReference type="GO" id="GO:0006260">
    <property type="term" value="P:DNA replication"/>
    <property type="evidence" value="ECO:0007669"/>
    <property type="project" value="UniProtKB-KW"/>
</dbReference>
<dbReference type="AlphaFoldDB" id="A0A1A8TAD2"/>
<dbReference type="Gene3D" id="1.10.10.1600">
    <property type="entry name" value="Bacterial DNA polymerase III alpha subunit, thumb domain"/>
    <property type="match status" value="1"/>
</dbReference>
<keyword evidence="8" id="KW-0239">DNA-directed DNA polymerase</keyword>
<dbReference type="InterPro" id="IPR003141">
    <property type="entry name" value="Pol/His_phosphatase_N"/>
</dbReference>